<sequence length="320" mass="34217">MSSPGTQGSNGEAGCGHRATLAASANGNGALSSRLAATEPIGRRDRAGRGRELVRELGPRASEPIVLIELPQMSSERFPASYAPLAQRTGVAAGIREIRQVGRGHHRSSTPDGATAETERSSQRSCPFRATASRAASRAGVSAQAAAQIKRRTAPQAGPLAGGRRQVVTTPRDITALVATGPMVATTTWAKPPHRTAPVASTSDDRNSAVGRIGVPSMPAFVSRGPWLRAPQKLHRRISPQAPTAIPCLHRERHRDSSPTPRISRSMPGVSASSHLVRPVRHCPTWRPQGSHLKLWKLSAGCGRKTARYWPALETWIEME</sequence>
<feature type="compositionally biased region" description="Basic and acidic residues" evidence="1">
    <location>
        <begin position="41"/>
        <end position="50"/>
    </location>
</feature>
<evidence type="ECO:0000256" key="1">
    <source>
        <dbReference type="SAM" id="MobiDB-lite"/>
    </source>
</evidence>
<gene>
    <name evidence="2" type="ORF">BDY21DRAFT_367721</name>
</gene>
<organism evidence="2 3">
    <name type="scientific">Lineolata rhizophorae</name>
    <dbReference type="NCBI Taxonomy" id="578093"/>
    <lineage>
        <taxon>Eukaryota</taxon>
        <taxon>Fungi</taxon>
        <taxon>Dikarya</taxon>
        <taxon>Ascomycota</taxon>
        <taxon>Pezizomycotina</taxon>
        <taxon>Dothideomycetes</taxon>
        <taxon>Dothideomycetes incertae sedis</taxon>
        <taxon>Lineolatales</taxon>
        <taxon>Lineolataceae</taxon>
        <taxon>Lineolata</taxon>
    </lineage>
</organism>
<proteinExistence type="predicted"/>
<dbReference type="EMBL" id="MU001707">
    <property type="protein sequence ID" value="KAF2452575.1"/>
    <property type="molecule type" value="Genomic_DNA"/>
</dbReference>
<feature type="compositionally biased region" description="Low complexity" evidence="1">
    <location>
        <begin position="129"/>
        <end position="139"/>
    </location>
</feature>
<protein>
    <submittedName>
        <fullName evidence="2">Uncharacterized protein</fullName>
    </submittedName>
</protein>
<feature type="region of interest" description="Disordered" evidence="1">
    <location>
        <begin position="25"/>
        <end position="50"/>
    </location>
</feature>
<accession>A0A6A6NLI7</accession>
<feature type="region of interest" description="Disordered" evidence="1">
    <location>
        <begin position="188"/>
        <end position="208"/>
    </location>
</feature>
<reference evidence="2" key="1">
    <citation type="journal article" date="2020" name="Stud. Mycol.">
        <title>101 Dothideomycetes genomes: a test case for predicting lifestyles and emergence of pathogens.</title>
        <authorList>
            <person name="Haridas S."/>
            <person name="Albert R."/>
            <person name="Binder M."/>
            <person name="Bloem J."/>
            <person name="Labutti K."/>
            <person name="Salamov A."/>
            <person name="Andreopoulos B."/>
            <person name="Baker S."/>
            <person name="Barry K."/>
            <person name="Bills G."/>
            <person name="Bluhm B."/>
            <person name="Cannon C."/>
            <person name="Castanera R."/>
            <person name="Culley D."/>
            <person name="Daum C."/>
            <person name="Ezra D."/>
            <person name="Gonzalez J."/>
            <person name="Henrissat B."/>
            <person name="Kuo A."/>
            <person name="Liang C."/>
            <person name="Lipzen A."/>
            <person name="Lutzoni F."/>
            <person name="Magnuson J."/>
            <person name="Mondo S."/>
            <person name="Nolan M."/>
            <person name="Ohm R."/>
            <person name="Pangilinan J."/>
            <person name="Park H.-J."/>
            <person name="Ramirez L."/>
            <person name="Alfaro M."/>
            <person name="Sun H."/>
            <person name="Tritt A."/>
            <person name="Yoshinaga Y."/>
            <person name="Zwiers L.-H."/>
            <person name="Turgeon B."/>
            <person name="Goodwin S."/>
            <person name="Spatafora J."/>
            <person name="Crous P."/>
            <person name="Grigoriev I."/>
        </authorList>
    </citation>
    <scope>NUCLEOTIDE SEQUENCE</scope>
    <source>
        <strain evidence="2">ATCC 16933</strain>
    </source>
</reference>
<feature type="region of interest" description="Disordered" evidence="1">
    <location>
        <begin position="100"/>
        <end position="139"/>
    </location>
</feature>
<evidence type="ECO:0000313" key="2">
    <source>
        <dbReference type="EMBL" id="KAF2452575.1"/>
    </source>
</evidence>
<dbReference type="AlphaFoldDB" id="A0A6A6NLI7"/>
<evidence type="ECO:0000313" key="3">
    <source>
        <dbReference type="Proteomes" id="UP000799766"/>
    </source>
</evidence>
<dbReference type="Proteomes" id="UP000799766">
    <property type="component" value="Unassembled WGS sequence"/>
</dbReference>
<feature type="region of interest" description="Disordered" evidence="1">
    <location>
        <begin position="252"/>
        <end position="274"/>
    </location>
</feature>
<name>A0A6A6NLI7_9PEZI</name>
<keyword evidence="3" id="KW-1185">Reference proteome</keyword>